<name>A0A540K316_MALBA</name>
<sequence>MIMFKLYLWDGIKDKISHQRFDLKACGEGGMIVVGTAVPSCFHQSVDLVHAR</sequence>
<accession>A0A540K316</accession>
<dbReference type="Proteomes" id="UP000315295">
    <property type="component" value="Unassembled WGS sequence"/>
</dbReference>
<protein>
    <submittedName>
        <fullName evidence="1">Uncharacterized protein</fullName>
    </submittedName>
</protein>
<dbReference type="EMBL" id="VIEB01012491">
    <property type="protein sequence ID" value="TQD68663.1"/>
    <property type="molecule type" value="Genomic_DNA"/>
</dbReference>
<evidence type="ECO:0000313" key="1">
    <source>
        <dbReference type="EMBL" id="TQD68663.1"/>
    </source>
</evidence>
<keyword evidence="2" id="KW-1185">Reference proteome</keyword>
<gene>
    <name evidence="1" type="ORF">C1H46_045804</name>
</gene>
<proteinExistence type="predicted"/>
<reference evidence="1 2" key="1">
    <citation type="journal article" date="2019" name="G3 (Bethesda)">
        <title>Sequencing of a Wild Apple (Malus baccata) Genome Unravels the Differences Between Cultivated and Wild Apple Species Regarding Disease Resistance and Cold Tolerance.</title>
        <authorList>
            <person name="Chen X."/>
        </authorList>
    </citation>
    <scope>NUCLEOTIDE SEQUENCE [LARGE SCALE GENOMIC DNA]</scope>
    <source>
        <strain evidence="2">cv. Shandingzi</strain>
        <tissue evidence="1">Leaves</tissue>
    </source>
</reference>
<dbReference type="AlphaFoldDB" id="A0A540K316"/>
<organism evidence="1 2">
    <name type="scientific">Malus baccata</name>
    <name type="common">Siberian crab apple</name>
    <name type="synonym">Pyrus baccata</name>
    <dbReference type="NCBI Taxonomy" id="106549"/>
    <lineage>
        <taxon>Eukaryota</taxon>
        <taxon>Viridiplantae</taxon>
        <taxon>Streptophyta</taxon>
        <taxon>Embryophyta</taxon>
        <taxon>Tracheophyta</taxon>
        <taxon>Spermatophyta</taxon>
        <taxon>Magnoliopsida</taxon>
        <taxon>eudicotyledons</taxon>
        <taxon>Gunneridae</taxon>
        <taxon>Pentapetalae</taxon>
        <taxon>rosids</taxon>
        <taxon>fabids</taxon>
        <taxon>Rosales</taxon>
        <taxon>Rosaceae</taxon>
        <taxon>Amygdaloideae</taxon>
        <taxon>Maleae</taxon>
        <taxon>Malus</taxon>
    </lineage>
</organism>
<evidence type="ECO:0000313" key="2">
    <source>
        <dbReference type="Proteomes" id="UP000315295"/>
    </source>
</evidence>
<comment type="caution">
    <text evidence="1">The sequence shown here is derived from an EMBL/GenBank/DDBJ whole genome shotgun (WGS) entry which is preliminary data.</text>
</comment>